<name>A0A5D2U652_GOSMU</name>
<gene>
    <name evidence="2" type="ORF">E1A91_D07G059900v1</name>
</gene>
<proteinExistence type="predicted"/>
<protein>
    <submittedName>
        <fullName evidence="2">Uncharacterized protein</fullName>
    </submittedName>
</protein>
<evidence type="ECO:0000256" key="1">
    <source>
        <dbReference type="SAM" id="Phobius"/>
    </source>
</evidence>
<keyword evidence="1" id="KW-0812">Transmembrane</keyword>
<keyword evidence="3" id="KW-1185">Reference proteome</keyword>
<evidence type="ECO:0000313" key="3">
    <source>
        <dbReference type="Proteomes" id="UP000323597"/>
    </source>
</evidence>
<feature type="transmembrane region" description="Helical" evidence="1">
    <location>
        <begin position="32"/>
        <end position="53"/>
    </location>
</feature>
<keyword evidence="1" id="KW-0472">Membrane</keyword>
<organism evidence="2 3">
    <name type="scientific">Gossypium mustelinum</name>
    <name type="common">Cotton</name>
    <name type="synonym">Gossypium caicoense</name>
    <dbReference type="NCBI Taxonomy" id="34275"/>
    <lineage>
        <taxon>Eukaryota</taxon>
        <taxon>Viridiplantae</taxon>
        <taxon>Streptophyta</taxon>
        <taxon>Embryophyta</taxon>
        <taxon>Tracheophyta</taxon>
        <taxon>Spermatophyta</taxon>
        <taxon>Magnoliopsida</taxon>
        <taxon>eudicotyledons</taxon>
        <taxon>Gunneridae</taxon>
        <taxon>Pentapetalae</taxon>
        <taxon>rosids</taxon>
        <taxon>malvids</taxon>
        <taxon>Malvales</taxon>
        <taxon>Malvaceae</taxon>
        <taxon>Malvoideae</taxon>
        <taxon>Gossypium</taxon>
    </lineage>
</organism>
<reference evidence="2 3" key="1">
    <citation type="submission" date="2019-07" db="EMBL/GenBank/DDBJ databases">
        <title>WGS assembly of Gossypium mustelinum.</title>
        <authorList>
            <person name="Chen Z.J."/>
            <person name="Sreedasyam A."/>
            <person name="Ando A."/>
            <person name="Song Q."/>
            <person name="De L."/>
            <person name="Hulse-Kemp A."/>
            <person name="Ding M."/>
            <person name="Ye W."/>
            <person name="Kirkbride R."/>
            <person name="Jenkins J."/>
            <person name="Plott C."/>
            <person name="Lovell J."/>
            <person name="Lin Y.-M."/>
            <person name="Vaughn R."/>
            <person name="Liu B."/>
            <person name="Li W."/>
            <person name="Simpson S."/>
            <person name="Scheffler B."/>
            <person name="Saski C."/>
            <person name="Grover C."/>
            <person name="Hu G."/>
            <person name="Conover J."/>
            <person name="Carlson J."/>
            <person name="Shu S."/>
            <person name="Boston L."/>
            <person name="Williams M."/>
            <person name="Peterson D."/>
            <person name="Mcgee K."/>
            <person name="Jones D."/>
            <person name="Wendel J."/>
            <person name="Stelly D."/>
            <person name="Grimwood J."/>
            <person name="Schmutz J."/>
        </authorList>
    </citation>
    <scope>NUCLEOTIDE SEQUENCE [LARGE SCALE GENOMIC DNA]</scope>
    <source>
        <strain evidence="2">1408120.09</strain>
    </source>
</reference>
<dbReference type="Proteomes" id="UP000323597">
    <property type="component" value="Chromosome D07"/>
</dbReference>
<accession>A0A5D2U652</accession>
<sequence length="73" mass="8440">MAIYINLHELTRGQTLLGHCLMYFNCFRPVRYIVCYLITFIHFSFYPFATVAYSMPNCKGFLFIGSIFAGAPQ</sequence>
<dbReference type="AlphaFoldDB" id="A0A5D2U652"/>
<keyword evidence="1" id="KW-1133">Transmembrane helix</keyword>
<dbReference type="EMBL" id="CM017655">
    <property type="protein sequence ID" value="TYI72408.1"/>
    <property type="molecule type" value="Genomic_DNA"/>
</dbReference>
<evidence type="ECO:0000313" key="2">
    <source>
        <dbReference type="EMBL" id="TYI72408.1"/>
    </source>
</evidence>